<protein>
    <submittedName>
        <fullName evidence="1">Uncharacterized protein</fullName>
    </submittedName>
</protein>
<dbReference type="EMBL" id="FMYQ01000039">
    <property type="protein sequence ID" value="SDE26146.1"/>
    <property type="molecule type" value="Genomic_DNA"/>
</dbReference>
<organism evidence="1 2">
    <name type="scientific">Paraburkholderia lycopersici</name>
    <dbReference type="NCBI Taxonomy" id="416944"/>
    <lineage>
        <taxon>Bacteria</taxon>
        <taxon>Pseudomonadati</taxon>
        <taxon>Pseudomonadota</taxon>
        <taxon>Betaproteobacteria</taxon>
        <taxon>Burkholderiales</taxon>
        <taxon>Burkholderiaceae</taxon>
        <taxon>Paraburkholderia</taxon>
    </lineage>
</organism>
<name>A0A1G7BI39_9BURK</name>
<sequence>MLSPVDSELSNVEVDVDSETTLLMVVLNPVDREFTPIDSELSAVEVELDSEATLLFVVLRPVESELMPVEADVDRLAIPDKVVLAAA</sequence>
<gene>
    <name evidence="1" type="ORF">SAMN05421548_13933</name>
</gene>
<reference evidence="2" key="1">
    <citation type="submission" date="2016-09" db="EMBL/GenBank/DDBJ databases">
        <authorList>
            <person name="Varghese N."/>
            <person name="Submissions S."/>
        </authorList>
    </citation>
    <scope>NUCLEOTIDE SEQUENCE [LARGE SCALE GENOMIC DNA]</scope>
    <source>
        <strain evidence="2">TNe-862</strain>
    </source>
</reference>
<evidence type="ECO:0000313" key="2">
    <source>
        <dbReference type="Proteomes" id="UP000198908"/>
    </source>
</evidence>
<dbReference type="Proteomes" id="UP000198908">
    <property type="component" value="Unassembled WGS sequence"/>
</dbReference>
<keyword evidence="2" id="KW-1185">Reference proteome</keyword>
<proteinExistence type="predicted"/>
<dbReference type="AlphaFoldDB" id="A0A1G7BI39"/>
<evidence type="ECO:0000313" key="1">
    <source>
        <dbReference type="EMBL" id="SDE26146.1"/>
    </source>
</evidence>
<accession>A0A1G7BI39</accession>